<accession>A0A6B9QQG5</accession>
<dbReference type="EMBL" id="MT150137">
    <property type="protein sequence ID" value="QKE59542.1"/>
    <property type="molecule type" value="Genomic_DNA"/>
</dbReference>
<evidence type="ECO:0000313" key="2">
    <source>
        <dbReference type="EMBL" id="QKE59542.1"/>
    </source>
</evidence>
<reference evidence="1" key="1">
    <citation type="journal article" date="2020" name="J. ISSAAS">
        <title>Complete genome sequence of Oryctes rhinoceros Nudivirus isolated from Coconut Rhinoceros Beetle in the Solomon Islands.</title>
        <authorList>
            <person name="Etebari K."/>
            <person name="Filipovic I."/>
            <person name="Rasic G."/>
            <person name="Devine G.J."/>
            <person name="Tsatsia H."/>
            <person name="Furlong M.J."/>
        </authorList>
    </citation>
    <scope>NUCLEOTIDE SEQUENCE</scope>
    <source>
        <strain evidence="1">Solomon Islands</strain>
    </source>
</reference>
<dbReference type="EMBL" id="MZ727584">
    <property type="protein sequence ID" value="UBO76489.1"/>
    <property type="molecule type" value="Genomic_DNA"/>
</dbReference>
<evidence type="ECO:0000313" key="1">
    <source>
        <dbReference type="EMBL" id="QHG11309.1"/>
    </source>
</evidence>
<reference evidence="2" key="2">
    <citation type="submission" date="2020-03" db="EMBL/GenBank/DDBJ databases">
        <title>Whole genome sequence of Oryctes rhinoceros Nudivirus isolated in Riau Province, Indonesia.</title>
        <authorList>
            <person name="Kurnia Y.W."/>
            <person name="Tanjung Z.A."/>
            <person name="Utomo C."/>
            <person name="Naim M."/>
            <person name="Situmorang E.C."/>
            <person name="Liwang T."/>
        </authorList>
    </citation>
    <scope>NUCLEOTIDE SEQUENCE</scope>
    <source>
        <strain evidence="2">LiboV</strain>
    </source>
</reference>
<name>A0A6B9QQG5_9VIRU</name>
<proteinExistence type="predicted"/>
<dbReference type="EMBL" id="MN623374">
    <property type="protein sequence ID" value="QHG11309.1"/>
    <property type="molecule type" value="Genomic_DNA"/>
</dbReference>
<reference evidence="3" key="3">
    <citation type="submission" date="2021-08" db="EMBL/GenBank/DDBJ databases">
        <title>Whole genome sequence of Oryctes rhinoceros Nudivirus detected in Riau Province, Indonesia.</title>
        <authorList>
            <person name="Kurnia Y.W."/>
            <person name="Tanjung Z.A."/>
            <person name="Utomo C."/>
            <person name="Naim M."/>
            <person name="Situmorang E.C."/>
            <person name="Liwang T."/>
        </authorList>
    </citation>
    <scope>NUCLEOTIDE SEQUENCE</scope>
    <source>
        <strain evidence="3">LiboV</strain>
    </source>
</reference>
<organism evidence="1">
    <name type="scientific">Oryctes rhinoceros nudivirus</name>
    <dbReference type="NCBI Taxonomy" id="92521"/>
    <lineage>
        <taxon>Viruses</taxon>
        <taxon>Viruses incertae sedis</taxon>
        <taxon>Naldaviricetes</taxon>
        <taxon>Lefavirales</taxon>
        <taxon>Nudiviridae</taxon>
        <taxon>Alphanudivirus</taxon>
        <taxon>Alphanudivirus oryrhinocerotis</taxon>
    </lineage>
</organism>
<protein>
    <submittedName>
        <fullName evidence="1 2">ORF1</fullName>
    </submittedName>
</protein>
<gene>
    <name evidence="1" type="ORF">SI_OrNV_gp074</name>
</gene>
<evidence type="ECO:0000313" key="3">
    <source>
        <dbReference type="EMBL" id="UBO76489.1"/>
    </source>
</evidence>
<sequence>MSNGGEQTNGDDGVVFNPKSLQMSVLNMLAGVLDTIPKSYLSMLPKKIERQLKTCHKIANSLCVDCYDHILDKCADDKKTTDVIMMDMRRLFKTSYIGFCYECVQKLKTNRELYIERMDQLLLDEIYWKSYLEEVLLCDESDIAEWDFKSLTIEQALILKNHPEYIPQFCDEVNMIITTSYSTRYIPQRLCASCVGDQLKKDSETLNEWFGRDAVAGIFSSTQCRRQSGESVLKDFLWDNSQWCSNCLYRPLFVIEHDDDDALDSNVILLNPAIKPKLELYEPAPKRRRV</sequence>